<dbReference type="Proteomes" id="UP001172155">
    <property type="component" value="Unassembled WGS sequence"/>
</dbReference>
<organism evidence="1 2">
    <name type="scientific">Schizothecium vesticola</name>
    <dbReference type="NCBI Taxonomy" id="314040"/>
    <lineage>
        <taxon>Eukaryota</taxon>
        <taxon>Fungi</taxon>
        <taxon>Dikarya</taxon>
        <taxon>Ascomycota</taxon>
        <taxon>Pezizomycotina</taxon>
        <taxon>Sordariomycetes</taxon>
        <taxon>Sordariomycetidae</taxon>
        <taxon>Sordariales</taxon>
        <taxon>Schizotheciaceae</taxon>
        <taxon>Schizothecium</taxon>
    </lineage>
</organism>
<evidence type="ECO:0000313" key="2">
    <source>
        <dbReference type="Proteomes" id="UP001172155"/>
    </source>
</evidence>
<gene>
    <name evidence="1" type="ORF">B0T18DRAFT_365933</name>
</gene>
<sequence>MPLLLTREAGDDPNIDGPGVLMRDLDYTNTYKPHFYFFYENGQDEHPWKYTLLQPGGEVFISVCPTFEGRIVRGDPTYNLNQTLQTNLGTWVELSWEGPPTRRSWGDVSLLEGYDGAALLMPTDGSGILTGFTTDILRGAPSSALAYKADGGVALAKTVGDGANMVTRAYELGLLNPMTQAFILEAYKPVVLSSNGRWDLTLYPGIY</sequence>
<keyword evidence="2" id="KW-1185">Reference proteome</keyword>
<evidence type="ECO:0000313" key="1">
    <source>
        <dbReference type="EMBL" id="KAK0749997.1"/>
    </source>
</evidence>
<dbReference type="AlphaFoldDB" id="A0AA40F2G3"/>
<comment type="caution">
    <text evidence="1">The sequence shown here is derived from an EMBL/GenBank/DDBJ whole genome shotgun (WGS) entry which is preliminary data.</text>
</comment>
<protein>
    <submittedName>
        <fullName evidence="1">Uncharacterized protein</fullName>
    </submittedName>
</protein>
<reference evidence="1" key="1">
    <citation type="submission" date="2023-06" db="EMBL/GenBank/DDBJ databases">
        <title>Genome-scale phylogeny and comparative genomics of the fungal order Sordariales.</title>
        <authorList>
            <consortium name="Lawrence Berkeley National Laboratory"/>
            <person name="Hensen N."/>
            <person name="Bonometti L."/>
            <person name="Westerberg I."/>
            <person name="Brannstrom I.O."/>
            <person name="Guillou S."/>
            <person name="Cros-Aarteil S."/>
            <person name="Calhoun S."/>
            <person name="Haridas S."/>
            <person name="Kuo A."/>
            <person name="Mondo S."/>
            <person name="Pangilinan J."/>
            <person name="Riley R."/>
            <person name="LaButti K."/>
            <person name="Andreopoulos B."/>
            <person name="Lipzen A."/>
            <person name="Chen C."/>
            <person name="Yanf M."/>
            <person name="Daum C."/>
            <person name="Ng V."/>
            <person name="Clum A."/>
            <person name="Steindorff A."/>
            <person name="Ohm R."/>
            <person name="Martin F."/>
            <person name="Silar P."/>
            <person name="Natvig D."/>
            <person name="Lalanne C."/>
            <person name="Gautier V."/>
            <person name="Ament-velasquez S.L."/>
            <person name="Kruys A."/>
            <person name="Hutchinson M.I."/>
            <person name="Powell A.J."/>
            <person name="Barry K."/>
            <person name="Miller A.N."/>
            <person name="Grigoriev I.V."/>
            <person name="Debuchy R."/>
            <person name="Gladieux P."/>
            <person name="Thoren M.H."/>
            <person name="Johannesson H."/>
        </authorList>
    </citation>
    <scope>NUCLEOTIDE SEQUENCE</scope>
    <source>
        <strain evidence="1">SMH3187-1</strain>
    </source>
</reference>
<proteinExistence type="predicted"/>
<dbReference type="EMBL" id="JAUKUD010000003">
    <property type="protein sequence ID" value="KAK0749997.1"/>
    <property type="molecule type" value="Genomic_DNA"/>
</dbReference>
<name>A0AA40F2G3_9PEZI</name>
<accession>A0AA40F2G3</accession>